<evidence type="ECO:0000313" key="10">
    <source>
        <dbReference type="Proteomes" id="UP001274830"/>
    </source>
</evidence>
<comment type="caution">
    <text evidence="9">The sequence shown here is derived from an EMBL/GenBank/DDBJ whole genome shotgun (WGS) entry which is preliminary data.</text>
</comment>
<dbReference type="Pfam" id="PF00857">
    <property type="entry name" value="Isochorismatase"/>
    <property type="match status" value="1"/>
</dbReference>
<evidence type="ECO:0000313" key="9">
    <source>
        <dbReference type="EMBL" id="KAK3676718.1"/>
    </source>
</evidence>
<dbReference type="RefSeq" id="XP_064693045.1">
    <property type="nucleotide sequence ID" value="XM_064839303.1"/>
</dbReference>
<comment type="similarity">
    <text evidence="1">Belongs to the isochorismatase family.</text>
</comment>
<name>A0AAE0WRL4_9PEZI</name>
<evidence type="ECO:0000256" key="5">
    <source>
        <dbReference type="ARBA" id="ARBA00037900"/>
    </source>
</evidence>
<dbReference type="GO" id="GO:0019363">
    <property type="term" value="P:pyridine nucleotide biosynthetic process"/>
    <property type="evidence" value="ECO:0007669"/>
    <property type="project" value="UniProtKB-KW"/>
</dbReference>
<evidence type="ECO:0000256" key="1">
    <source>
        <dbReference type="ARBA" id="ARBA00006336"/>
    </source>
</evidence>
<dbReference type="PANTHER" id="PTHR11080">
    <property type="entry name" value="PYRAZINAMIDASE/NICOTINAMIDASE"/>
    <property type="match status" value="1"/>
</dbReference>
<dbReference type="GO" id="GO:0046872">
    <property type="term" value="F:metal ion binding"/>
    <property type="evidence" value="ECO:0007669"/>
    <property type="project" value="UniProtKB-KW"/>
</dbReference>
<dbReference type="SUPFAM" id="SSF52499">
    <property type="entry name" value="Isochorismatase-like hydrolases"/>
    <property type="match status" value="1"/>
</dbReference>
<dbReference type="AlphaFoldDB" id="A0AAE0WRL4"/>
<dbReference type="CDD" id="cd01011">
    <property type="entry name" value="nicotinamidase"/>
    <property type="match status" value="1"/>
</dbReference>
<feature type="domain" description="Isochorismatase-like" evidence="8">
    <location>
        <begin position="9"/>
        <end position="221"/>
    </location>
</feature>
<keyword evidence="2" id="KW-0662">Pyridine nucleotide biosynthesis</keyword>
<evidence type="ECO:0000256" key="7">
    <source>
        <dbReference type="ARBA" id="ARBA00043224"/>
    </source>
</evidence>
<dbReference type="InterPro" id="IPR052347">
    <property type="entry name" value="Isochorismatase_Nicotinamidase"/>
</dbReference>
<keyword evidence="10" id="KW-1185">Reference proteome</keyword>
<reference evidence="9" key="1">
    <citation type="submission" date="2023-07" db="EMBL/GenBank/DDBJ databases">
        <title>Black Yeasts Isolated from many extreme environments.</title>
        <authorList>
            <person name="Coleine C."/>
            <person name="Stajich J.E."/>
            <person name="Selbmann L."/>
        </authorList>
    </citation>
    <scope>NUCLEOTIDE SEQUENCE</scope>
    <source>
        <strain evidence="9">CCFEE 5485</strain>
    </source>
</reference>
<sequence>MSAPTPANSALAIIDLQNDFCPPHGALAVTGGRDIAPAINTLLSLPFALKLATRDFHPPDHISFASQHTGKKPFTDSHTIVSPKNQEEEQTTLLWPDHCVQGTPGCELIPELHTSSLHFIVDKGQDKRVESYSAFGPPFRRPRVGMTELDAKLKEKGIEHVFVCGLAWDFCVQSTAVDAVEHGYSTYVIEELTKGVDQSEDGHEKTKAEMEKSGVKVIGLESPELDAIRKK</sequence>
<evidence type="ECO:0000259" key="8">
    <source>
        <dbReference type="Pfam" id="PF00857"/>
    </source>
</evidence>
<dbReference type="GO" id="GO:0008936">
    <property type="term" value="F:nicotinamidase activity"/>
    <property type="evidence" value="ECO:0007669"/>
    <property type="project" value="UniProtKB-EC"/>
</dbReference>
<evidence type="ECO:0000256" key="2">
    <source>
        <dbReference type="ARBA" id="ARBA00022642"/>
    </source>
</evidence>
<gene>
    <name evidence="9" type="primary">PNC1</name>
    <name evidence="9" type="ORF">LTR78_003494</name>
</gene>
<dbReference type="Gene3D" id="3.40.50.850">
    <property type="entry name" value="Isochorismatase-like"/>
    <property type="match status" value="1"/>
</dbReference>
<accession>A0AAE0WRL4</accession>
<dbReference type="PANTHER" id="PTHR11080:SF2">
    <property type="entry name" value="LD05707P"/>
    <property type="match status" value="1"/>
</dbReference>
<protein>
    <recommendedName>
        <fullName evidence="6">nicotinamidase</fullName>
        <ecNumber evidence="6">3.5.1.19</ecNumber>
    </recommendedName>
    <alternativeName>
        <fullName evidence="7">Nicotinamide deamidase</fullName>
    </alternativeName>
</protein>
<dbReference type="InterPro" id="IPR000868">
    <property type="entry name" value="Isochorismatase-like_dom"/>
</dbReference>
<dbReference type="EMBL" id="JAUTXT010000009">
    <property type="protein sequence ID" value="KAK3676718.1"/>
    <property type="molecule type" value="Genomic_DNA"/>
</dbReference>
<keyword evidence="3" id="KW-0479">Metal-binding</keyword>
<dbReference type="EC" id="3.5.1.19" evidence="6"/>
<dbReference type="InterPro" id="IPR036380">
    <property type="entry name" value="Isochorismatase-like_sf"/>
</dbReference>
<evidence type="ECO:0000256" key="6">
    <source>
        <dbReference type="ARBA" id="ARBA00039017"/>
    </source>
</evidence>
<dbReference type="Proteomes" id="UP001274830">
    <property type="component" value="Unassembled WGS sequence"/>
</dbReference>
<evidence type="ECO:0000256" key="4">
    <source>
        <dbReference type="ARBA" id="ARBA00022801"/>
    </source>
</evidence>
<keyword evidence="4 9" id="KW-0378">Hydrolase</keyword>
<dbReference type="GeneID" id="89963846"/>
<proteinExistence type="inferred from homology"/>
<evidence type="ECO:0000256" key="3">
    <source>
        <dbReference type="ARBA" id="ARBA00022723"/>
    </source>
</evidence>
<comment type="pathway">
    <text evidence="5">Cofactor biosynthesis; nicotinate biosynthesis; nicotinate from nicotinamide: step 1/1.</text>
</comment>
<organism evidence="9 10">
    <name type="scientific">Recurvomyces mirabilis</name>
    <dbReference type="NCBI Taxonomy" id="574656"/>
    <lineage>
        <taxon>Eukaryota</taxon>
        <taxon>Fungi</taxon>
        <taxon>Dikarya</taxon>
        <taxon>Ascomycota</taxon>
        <taxon>Pezizomycotina</taxon>
        <taxon>Dothideomycetes</taxon>
        <taxon>Dothideomycetidae</taxon>
        <taxon>Mycosphaerellales</taxon>
        <taxon>Teratosphaeriaceae</taxon>
        <taxon>Recurvomyces</taxon>
    </lineage>
</organism>